<dbReference type="InterPro" id="IPR003439">
    <property type="entry name" value="ABC_transporter-like_ATP-bd"/>
</dbReference>
<dbReference type="SMART" id="SM00382">
    <property type="entry name" value="AAA"/>
    <property type="match status" value="2"/>
</dbReference>
<sequence length="517" mass="59314">MLQVQGLQIVMKKDLRQLLQDFTFSLQPGDKAAIIGEEGNGKSTLLKLLYDPALVEEYVEWSGTVQKDGMILGYLSQELTPQEGEMTAYEFCCQDPAFWEYTPGELAEAAKKLGFPMEWFYGDRKMKSFSGGEKVKLRMGLLTLRRPDCYLLDEPSNDLDMETLHWLEEFIAKCPQPVLYISHDEVLLERTATVIVHMEQLRRKTLPRWTVARMGYRQYVEERLQTFAHQEQVARKEREEERKQQERFQKIQQKVEHQLNAISRQDPHGGRLLKKKMKAVKSMEHRFDREREDMTEFPDSEEAILVGFGENTGVPAGKTVLDFSLPRLEVAGRELSQNLRLYVRGPEHVCIVGSNGAGKTTLLRQVAGELLKRRDIRAAYMPQDYGETVDQDVTPVEFLAQSGEKEELTRVKTYLGSMKYTPEEQEHTIRELSGGQKAKLFFLKMILDGANVLVLDEPTRNFSPLSGPVIRGILEAFPGCILSVSHDRKYIGQVCDTLYRLEPSGLVPMENLWRETP</sequence>
<accession>A0A9D2MTL2</accession>
<dbReference type="InterPro" id="IPR027417">
    <property type="entry name" value="P-loop_NTPase"/>
</dbReference>
<dbReference type="PANTHER" id="PTHR42855">
    <property type="entry name" value="ABC TRANSPORTER ATP-BINDING SUBUNIT"/>
    <property type="match status" value="1"/>
</dbReference>
<dbReference type="Proteomes" id="UP000826793">
    <property type="component" value="Unassembled WGS sequence"/>
</dbReference>
<keyword evidence="1" id="KW-0547">Nucleotide-binding</keyword>
<dbReference type="GO" id="GO:0005524">
    <property type="term" value="F:ATP binding"/>
    <property type="evidence" value="ECO:0007669"/>
    <property type="project" value="UniProtKB-KW"/>
</dbReference>
<dbReference type="EMBL" id="DWXG01000016">
    <property type="protein sequence ID" value="HJB97328.1"/>
    <property type="molecule type" value="Genomic_DNA"/>
</dbReference>
<dbReference type="SUPFAM" id="SSF52540">
    <property type="entry name" value="P-loop containing nucleoside triphosphate hydrolases"/>
    <property type="match status" value="2"/>
</dbReference>
<keyword evidence="2 4" id="KW-0067">ATP-binding</keyword>
<evidence type="ECO:0000313" key="4">
    <source>
        <dbReference type="EMBL" id="HJB97328.1"/>
    </source>
</evidence>
<dbReference type="Pfam" id="PF00005">
    <property type="entry name" value="ABC_tran"/>
    <property type="match status" value="2"/>
</dbReference>
<feature type="domain" description="ABC transporter" evidence="3">
    <location>
        <begin position="2"/>
        <end position="239"/>
    </location>
</feature>
<dbReference type="AlphaFoldDB" id="A0A9D2MTL2"/>
<dbReference type="InterPro" id="IPR051309">
    <property type="entry name" value="ABCF_ATPase"/>
</dbReference>
<organism evidence="4 5">
    <name type="scientific">Candidatus Acutalibacter pullicola</name>
    <dbReference type="NCBI Taxonomy" id="2838417"/>
    <lineage>
        <taxon>Bacteria</taxon>
        <taxon>Bacillati</taxon>
        <taxon>Bacillota</taxon>
        <taxon>Clostridia</taxon>
        <taxon>Eubacteriales</taxon>
        <taxon>Acutalibacteraceae</taxon>
        <taxon>Acutalibacter</taxon>
    </lineage>
</organism>
<reference evidence="4" key="2">
    <citation type="submission" date="2021-04" db="EMBL/GenBank/DDBJ databases">
        <authorList>
            <person name="Gilroy R."/>
        </authorList>
    </citation>
    <scope>NUCLEOTIDE SEQUENCE</scope>
    <source>
        <strain evidence="4">CHK185-1770</strain>
    </source>
</reference>
<evidence type="ECO:0000256" key="1">
    <source>
        <dbReference type="ARBA" id="ARBA00022741"/>
    </source>
</evidence>
<dbReference type="PROSITE" id="PS00211">
    <property type="entry name" value="ABC_TRANSPORTER_1"/>
    <property type="match status" value="2"/>
</dbReference>
<evidence type="ECO:0000313" key="5">
    <source>
        <dbReference type="Proteomes" id="UP000826793"/>
    </source>
</evidence>
<evidence type="ECO:0000256" key="2">
    <source>
        <dbReference type="ARBA" id="ARBA00022840"/>
    </source>
</evidence>
<dbReference type="InterPro" id="IPR017871">
    <property type="entry name" value="ABC_transporter-like_CS"/>
</dbReference>
<name>A0A9D2MTL2_9FIRM</name>
<evidence type="ECO:0000259" key="3">
    <source>
        <dbReference type="PROSITE" id="PS50893"/>
    </source>
</evidence>
<dbReference type="CDD" id="cd03221">
    <property type="entry name" value="ABCF_EF-3"/>
    <property type="match status" value="1"/>
</dbReference>
<comment type="caution">
    <text evidence="4">The sequence shown here is derived from an EMBL/GenBank/DDBJ whole genome shotgun (WGS) entry which is preliminary data.</text>
</comment>
<gene>
    <name evidence="4" type="ORF">H9710_01980</name>
</gene>
<dbReference type="InterPro" id="IPR003593">
    <property type="entry name" value="AAA+_ATPase"/>
</dbReference>
<reference evidence="4" key="1">
    <citation type="journal article" date="2021" name="PeerJ">
        <title>Extensive microbial diversity within the chicken gut microbiome revealed by metagenomics and culture.</title>
        <authorList>
            <person name="Gilroy R."/>
            <person name="Ravi A."/>
            <person name="Getino M."/>
            <person name="Pursley I."/>
            <person name="Horton D.L."/>
            <person name="Alikhan N.F."/>
            <person name="Baker D."/>
            <person name="Gharbi K."/>
            <person name="Hall N."/>
            <person name="Watson M."/>
            <person name="Adriaenssens E.M."/>
            <person name="Foster-Nyarko E."/>
            <person name="Jarju S."/>
            <person name="Secka A."/>
            <person name="Antonio M."/>
            <person name="Oren A."/>
            <person name="Chaudhuri R.R."/>
            <person name="La Ragione R."/>
            <person name="Hildebrand F."/>
            <person name="Pallen M.J."/>
        </authorList>
    </citation>
    <scope>NUCLEOTIDE SEQUENCE</scope>
    <source>
        <strain evidence="4">CHK185-1770</strain>
    </source>
</reference>
<protein>
    <submittedName>
        <fullName evidence="4">ATP-binding cassette domain-containing protein</fullName>
    </submittedName>
</protein>
<dbReference type="PANTHER" id="PTHR42855:SF1">
    <property type="entry name" value="ABC TRANSPORTER DOMAIN-CONTAINING PROTEIN"/>
    <property type="match status" value="1"/>
</dbReference>
<dbReference type="Gene3D" id="3.40.50.300">
    <property type="entry name" value="P-loop containing nucleotide triphosphate hydrolases"/>
    <property type="match status" value="2"/>
</dbReference>
<dbReference type="GO" id="GO:0016887">
    <property type="term" value="F:ATP hydrolysis activity"/>
    <property type="evidence" value="ECO:0007669"/>
    <property type="project" value="InterPro"/>
</dbReference>
<proteinExistence type="predicted"/>
<dbReference type="PROSITE" id="PS50893">
    <property type="entry name" value="ABC_TRANSPORTER_2"/>
    <property type="match status" value="1"/>
</dbReference>